<dbReference type="GO" id="GO:0005615">
    <property type="term" value="C:extracellular space"/>
    <property type="evidence" value="ECO:0007669"/>
    <property type="project" value="InterPro"/>
</dbReference>
<dbReference type="Gene3D" id="2.150.10.10">
    <property type="entry name" value="Serralysin-like metalloprotease, C-terminal"/>
    <property type="match status" value="1"/>
</dbReference>
<dbReference type="PANTHER" id="PTHR38340:SF1">
    <property type="entry name" value="S-LAYER PROTEIN"/>
    <property type="match status" value="1"/>
</dbReference>
<dbReference type="InterPro" id="IPR011049">
    <property type="entry name" value="Serralysin-like_metalloprot_C"/>
</dbReference>
<evidence type="ECO:0000313" key="5">
    <source>
        <dbReference type="Proteomes" id="UP000320055"/>
    </source>
</evidence>
<dbReference type="PRINTS" id="PR00313">
    <property type="entry name" value="CABNDNGRPT"/>
</dbReference>
<feature type="compositionally biased region" description="Low complexity" evidence="3">
    <location>
        <begin position="17"/>
        <end position="31"/>
    </location>
</feature>
<dbReference type="InterPro" id="IPR050557">
    <property type="entry name" value="RTX_toxin/Mannuronan_C5-epim"/>
</dbReference>
<gene>
    <name evidence="4" type="ORF">H1P_690001</name>
</gene>
<dbReference type="Pfam" id="PF00353">
    <property type="entry name" value="HemolysinCabind"/>
    <property type="match status" value="1"/>
</dbReference>
<evidence type="ECO:0000256" key="3">
    <source>
        <dbReference type="SAM" id="MobiDB-lite"/>
    </source>
</evidence>
<dbReference type="AlphaFoldDB" id="A0A563W318"/>
<keyword evidence="5" id="KW-1185">Reference proteome</keyword>
<proteinExistence type="predicted"/>
<dbReference type="Proteomes" id="UP000320055">
    <property type="component" value="Unassembled WGS sequence"/>
</dbReference>
<dbReference type="PROSITE" id="PS00330">
    <property type="entry name" value="HEMOLYSIN_CALCIUM"/>
    <property type="match status" value="2"/>
</dbReference>
<dbReference type="EMBL" id="CAACVJ010000656">
    <property type="protein sequence ID" value="VEP18081.1"/>
    <property type="molecule type" value="Genomic_DNA"/>
</dbReference>
<protein>
    <submittedName>
        <fullName evidence="4">SCP-like Type I secretion target protein</fullName>
    </submittedName>
</protein>
<accession>A0A563W318</accession>
<dbReference type="PANTHER" id="PTHR38340">
    <property type="entry name" value="S-LAYER PROTEIN"/>
    <property type="match status" value="1"/>
</dbReference>
<dbReference type="GO" id="GO:0005509">
    <property type="term" value="F:calcium ion binding"/>
    <property type="evidence" value="ECO:0007669"/>
    <property type="project" value="InterPro"/>
</dbReference>
<dbReference type="InterPro" id="IPR001343">
    <property type="entry name" value="Hemolysn_Ca-bd"/>
</dbReference>
<comment type="subcellular location">
    <subcellularLocation>
        <location evidence="1">Secreted</location>
    </subcellularLocation>
</comment>
<feature type="region of interest" description="Disordered" evidence="3">
    <location>
        <begin position="1"/>
        <end position="31"/>
    </location>
</feature>
<name>A0A563W318_9CYAN</name>
<dbReference type="SUPFAM" id="SSF51120">
    <property type="entry name" value="beta-Roll"/>
    <property type="match status" value="1"/>
</dbReference>
<evidence type="ECO:0000256" key="2">
    <source>
        <dbReference type="ARBA" id="ARBA00022525"/>
    </source>
</evidence>
<dbReference type="InterPro" id="IPR018511">
    <property type="entry name" value="Hemolysin-typ_Ca-bd_CS"/>
</dbReference>
<reference evidence="4 5" key="1">
    <citation type="submission" date="2019-01" db="EMBL/GenBank/DDBJ databases">
        <authorList>
            <person name="Brito A."/>
        </authorList>
    </citation>
    <scope>NUCLEOTIDE SEQUENCE [LARGE SCALE GENOMIC DNA]</scope>
    <source>
        <strain evidence="4">1</strain>
    </source>
</reference>
<sequence length="144" mass="14968">MNGGSGNDALFGEEGNDSLNGGNGNDSINGGSGSDVIVGGAGEDRLIGSGGKDTFFYNNVQEGNDLINDFAVAEEVINLSQIVTGADYGSATPFIDYVELTQLGADTVVKIDPDGDIGDRKNQNLVTLRRVAVSELTADNFVFD</sequence>
<keyword evidence="2" id="KW-0964">Secreted</keyword>
<organism evidence="4 5">
    <name type="scientific">Hyella patelloides LEGE 07179</name>
    <dbReference type="NCBI Taxonomy" id="945734"/>
    <lineage>
        <taxon>Bacteria</taxon>
        <taxon>Bacillati</taxon>
        <taxon>Cyanobacteriota</taxon>
        <taxon>Cyanophyceae</taxon>
        <taxon>Pleurocapsales</taxon>
        <taxon>Hyellaceae</taxon>
        <taxon>Hyella</taxon>
    </lineage>
</organism>
<evidence type="ECO:0000256" key="1">
    <source>
        <dbReference type="ARBA" id="ARBA00004613"/>
    </source>
</evidence>
<dbReference type="RefSeq" id="WP_222427029.1">
    <property type="nucleotide sequence ID" value="NZ_LR213828.1"/>
</dbReference>
<evidence type="ECO:0000313" key="4">
    <source>
        <dbReference type="EMBL" id="VEP18081.1"/>
    </source>
</evidence>